<comment type="cofactor">
    <cofactor evidence="1">
        <name>Mg(2+)</name>
        <dbReference type="ChEBI" id="CHEBI:18420"/>
    </cofactor>
</comment>
<gene>
    <name evidence="11" type="primary">cbbT</name>
    <name evidence="11" type="ORF">AOR01nite_09620</name>
</gene>
<comment type="similarity">
    <text evidence="3">Belongs to the transketolase family.</text>
</comment>
<comment type="caution">
    <text evidence="11">The sequence shown here is derived from an EMBL/GenBank/DDBJ whole genome shotgun (WGS) entry which is preliminary data.</text>
</comment>
<dbReference type="GO" id="GO:0006098">
    <property type="term" value="P:pentose-phosphate shunt"/>
    <property type="evidence" value="ECO:0007669"/>
    <property type="project" value="TreeGrafter"/>
</dbReference>
<dbReference type="Gene3D" id="3.40.50.920">
    <property type="match status" value="1"/>
</dbReference>
<organism evidence="11 12">
    <name type="scientific">Acetobacter orleanensis</name>
    <dbReference type="NCBI Taxonomy" id="104099"/>
    <lineage>
        <taxon>Bacteria</taxon>
        <taxon>Pseudomonadati</taxon>
        <taxon>Pseudomonadota</taxon>
        <taxon>Alphaproteobacteria</taxon>
        <taxon>Acetobacterales</taxon>
        <taxon>Acetobacteraceae</taxon>
        <taxon>Acetobacter</taxon>
    </lineage>
</organism>
<dbReference type="SMART" id="SM00861">
    <property type="entry name" value="Transket_pyr"/>
    <property type="match status" value="1"/>
</dbReference>
<comment type="catalytic activity">
    <reaction evidence="8">
        <text>D-sedoheptulose 7-phosphate + D-glyceraldehyde 3-phosphate = aldehydo-D-ribose 5-phosphate + D-xylulose 5-phosphate</text>
        <dbReference type="Rhea" id="RHEA:10508"/>
        <dbReference type="ChEBI" id="CHEBI:57483"/>
        <dbReference type="ChEBI" id="CHEBI:57737"/>
        <dbReference type="ChEBI" id="CHEBI:58273"/>
        <dbReference type="ChEBI" id="CHEBI:59776"/>
        <dbReference type="EC" id="2.2.1.1"/>
    </reaction>
</comment>
<dbReference type="Pfam" id="PF02779">
    <property type="entry name" value="Transket_pyr"/>
    <property type="match status" value="1"/>
</dbReference>
<evidence type="ECO:0000256" key="2">
    <source>
        <dbReference type="ARBA" id="ARBA00001964"/>
    </source>
</evidence>
<keyword evidence="4" id="KW-0808">Transferase</keyword>
<keyword evidence="12" id="KW-1185">Reference proteome</keyword>
<dbReference type="RefSeq" id="WP_048834838.1">
    <property type="nucleotide sequence ID" value="NZ_BJMU01000003.1"/>
</dbReference>
<feature type="region of interest" description="Disordered" evidence="9">
    <location>
        <begin position="255"/>
        <end position="274"/>
    </location>
</feature>
<keyword evidence="7" id="KW-0786">Thiamine pyrophosphate</keyword>
<keyword evidence="6" id="KW-0460">Magnesium</keyword>
<evidence type="ECO:0000256" key="3">
    <source>
        <dbReference type="ARBA" id="ARBA00007131"/>
    </source>
</evidence>
<dbReference type="Pfam" id="PF00456">
    <property type="entry name" value="Transketolase_N"/>
    <property type="match status" value="1"/>
</dbReference>
<name>A0A4Y3TNU8_9PROT</name>
<evidence type="ECO:0000259" key="10">
    <source>
        <dbReference type="SMART" id="SM00861"/>
    </source>
</evidence>
<dbReference type="OrthoDB" id="7231069at2"/>
<dbReference type="SUPFAM" id="SSF52518">
    <property type="entry name" value="Thiamin diphosphate-binding fold (THDP-binding)"/>
    <property type="match status" value="2"/>
</dbReference>
<proteinExistence type="inferred from homology"/>
<comment type="cofactor">
    <cofactor evidence="2">
        <name>thiamine diphosphate</name>
        <dbReference type="ChEBI" id="CHEBI:58937"/>
    </cofactor>
</comment>
<sequence length="675" mass="72920">MAPVPSADPTAHQAEVHLSAQQNAVARMSRAARLLLNDEHLPPHARTLLNRMCLPVTALWCRVLRFDPSAPNWPDRDRFVVPSTTMQPLLRAMLTLTGSATESDTPLEYGRHPAVEVAPGPAGQGVAAAVGMAFAEQTLARRFGRSLVNHRTWVLAQDTDLATGVAMEAAQLAGRFGLDRLAVLVTPPAGPDNRDFSDSLTRFSASGWTVRKVDAGNAAAISSALAATLRARKPTLIACLPPDLPCDLTDTLPGPHLPAEEELTGPWSPTARRGATTRRSWLRRFARHRQRAAFEREMQNQRPTLFDEDWQRTFHWQMHLSEGQSTQDAGLAGLRALSEILPELVCLTASSAYRQDMATPIPQPATLPPTMATTQLAPQQAHTLLLAGEQSCGIQDHGMAGMLNGIALHGGLLPCCAASMMTVDRMRSALRMAALMRRKVLYLLTGDGLALGDGGGGWQPVEQLASLRAMPHLAVFRPCDARETTACWDAALNWQGGPAMLLLCPYENQHGPLPAPAFGTPSCGGYVVKQDEMPQVTLIASGPEVAIALKASHHLARKDIRATVVSIPCWELFAEQPASYRRTVLGTAGLRVGIEAASGFGWERWLGEEGVFVGMDDFGTSAPANALYERFGITVEAICEKVLTRLLASGVERGASLRTPDQPRTRVRGPLTTRP</sequence>
<dbReference type="InterPro" id="IPR005474">
    <property type="entry name" value="Transketolase_N"/>
</dbReference>
<dbReference type="EMBL" id="BJMU01000003">
    <property type="protein sequence ID" value="GEB82485.1"/>
    <property type="molecule type" value="Genomic_DNA"/>
</dbReference>
<feature type="domain" description="Transketolase-like pyrimidine-binding" evidence="10">
    <location>
        <begin position="324"/>
        <end position="509"/>
    </location>
</feature>
<protein>
    <submittedName>
        <fullName evidence="11">Transketolase</fullName>
    </submittedName>
</protein>
<accession>A0A4Y3TNU8</accession>
<dbReference type="CDD" id="cd07033">
    <property type="entry name" value="TPP_PYR_DXS_TK_like"/>
    <property type="match status" value="1"/>
</dbReference>
<dbReference type="SUPFAM" id="SSF52922">
    <property type="entry name" value="TK C-terminal domain-like"/>
    <property type="match status" value="1"/>
</dbReference>
<dbReference type="GO" id="GO:0046872">
    <property type="term" value="F:metal ion binding"/>
    <property type="evidence" value="ECO:0007669"/>
    <property type="project" value="UniProtKB-KW"/>
</dbReference>
<evidence type="ECO:0000256" key="5">
    <source>
        <dbReference type="ARBA" id="ARBA00022723"/>
    </source>
</evidence>
<dbReference type="Proteomes" id="UP000317617">
    <property type="component" value="Unassembled WGS sequence"/>
</dbReference>
<dbReference type="PANTHER" id="PTHR43522">
    <property type="entry name" value="TRANSKETOLASE"/>
    <property type="match status" value="1"/>
</dbReference>
<evidence type="ECO:0000256" key="4">
    <source>
        <dbReference type="ARBA" id="ARBA00022679"/>
    </source>
</evidence>
<dbReference type="Pfam" id="PF22613">
    <property type="entry name" value="Transketolase_C_1"/>
    <property type="match status" value="1"/>
</dbReference>
<evidence type="ECO:0000256" key="6">
    <source>
        <dbReference type="ARBA" id="ARBA00022842"/>
    </source>
</evidence>
<dbReference type="InterPro" id="IPR005475">
    <property type="entry name" value="Transketolase-like_Pyr-bd"/>
</dbReference>
<evidence type="ECO:0000256" key="8">
    <source>
        <dbReference type="ARBA" id="ARBA00049473"/>
    </source>
</evidence>
<dbReference type="InterPro" id="IPR029061">
    <property type="entry name" value="THDP-binding"/>
</dbReference>
<evidence type="ECO:0000313" key="11">
    <source>
        <dbReference type="EMBL" id="GEB82485.1"/>
    </source>
</evidence>
<keyword evidence="5" id="KW-0479">Metal-binding</keyword>
<evidence type="ECO:0000256" key="1">
    <source>
        <dbReference type="ARBA" id="ARBA00001946"/>
    </source>
</evidence>
<dbReference type="STRING" id="104099.AD949_11760"/>
<dbReference type="AlphaFoldDB" id="A0A4Y3TNU8"/>
<dbReference type="Gene3D" id="3.40.50.970">
    <property type="match status" value="2"/>
</dbReference>
<evidence type="ECO:0000256" key="9">
    <source>
        <dbReference type="SAM" id="MobiDB-lite"/>
    </source>
</evidence>
<dbReference type="GO" id="GO:0004802">
    <property type="term" value="F:transketolase activity"/>
    <property type="evidence" value="ECO:0007669"/>
    <property type="project" value="UniProtKB-EC"/>
</dbReference>
<dbReference type="InterPro" id="IPR055152">
    <property type="entry name" value="Transketolase-like_C_2"/>
</dbReference>
<dbReference type="InterPro" id="IPR033247">
    <property type="entry name" value="Transketolase_fam"/>
</dbReference>
<evidence type="ECO:0000313" key="12">
    <source>
        <dbReference type="Proteomes" id="UP000317617"/>
    </source>
</evidence>
<dbReference type="InterPro" id="IPR009014">
    <property type="entry name" value="Transketo_C/PFOR_II"/>
</dbReference>
<dbReference type="GO" id="GO:0005829">
    <property type="term" value="C:cytosol"/>
    <property type="evidence" value="ECO:0007669"/>
    <property type="project" value="TreeGrafter"/>
</dbReference>
<reference evidence="11 12" key="1">
    <citation type="submission" date="2019-06" db="EMBL/GenBank/DDBJ databases">
        <title>Whole genome shotgun sequence of Acetobacter orleanensis NBRC 13752.</title>
        <authorList>
            <person name="Hosoyama A."/>
            <person name="Uohara A."/>
            <person name="Ohji S."/>
            <person name="Ichikawa N."/>
        </authorList>
    </citation>
    <scope>NUCLEOTIDE SEQUENCE [LARGE SCALE GENOMIC DNA]</scope>
    <source>
        <strain evidence="11 12">NBRC 13752</strain>
    </source>
</reference>
<evidence type="ECO:0000256" key="7">
    <source>
        <dbReference type="ARBA" id="ARBA00023052"/>
    </source>
</evidence>
<dbReference type="PANTHER" id="PTHR43522:SF2">
    <property type="entry name" value="TRANSKETOLASE 1-RELATED"/>
    <property type="match status" value="1"/>
</dbReference>